<keyword evidence="3" id="KW-1185">Reference proteome</keyword>
<dbReference type="EMBL" id="CAJVQB010008418">
    <property type="protein sequence ID" value="CAG8718584.1"/>
    <property type="molecule type" value="Genomic_DNA"/>
</dbReference>
<organism evidence="2 3">
    <name type="scientific">Gigaspora margarita</name>
    <dbReference type="NCBI Taxonomy" id="4874"/>
    <lineage>
        <taxon>Eukaryota</taxon>
        <taxon>Fungi</taxon>
        <taxon>Fungi incertae sedis</taxon>
        <taxon>Mucoromycota</taxon>
        <taxon>Glomeromycotina</taxon>
        <taxon>Glomeromycetes</taxon>
        <taxon>Diversisporales</taxon>
        <taxon>Gigasporaceae</taxon>
        <taxon>Gigaspora</taxon>
    </lineage>
</organism>
<evidence type="ECO:0000259" key="1">
    <source>
        <dbReference type="PROSITE" id="PS50181"/>
    </source>
</evidence>
<dbReference type="InterPro" id="IPR036047">
    <property type="entry name" value="F-box-like_dom_sf"/>
</dbReference>
<feature type="domain" description="F-box" evidence="1">
    <location>
        <begin position="1"/>
        <end position="52"/>
    </location>
</feature>
<comment type="caution">
    <text evidence="2">The sequence shown here is derived from an EMBL/GenBank/DDBJ whole genome shotgun (WGS) entry which is preliminary data.</text>
</comment>
<accession>A0ABN7V3Z2</accession>
<dbReference type="InterPro" id="IPR001810">
    <property type="entry name" value="F-box_dom"/>
</dbReference>
<protein>
    <submittedName>
        <fullName evidence="2">30772_t:CDS:1</fullName>
    </submittedName>
</protein>
<evidence type="ECO:0000313" key="3">
    <source>
        <dbReference type="Proteomes" id="UP000789901"/>
    </source>
</evidence>
<dbReference type="Pfam" id="PF00646">
    <property type="entry name" value="F-box"/>
    <property type="match status" value="1"/>
</dbReference>
<gene>
    <name evidence="2" type="ORF">GMARGA_LOCUS13325</name>
</gene>
<dbReference type="PROSITE" id="PS50181">
    <property type="entry name" value="FBOX"/>
    <property type="match status" value="1"/>
</dbReference>
<dbReference type="SUPFAM" id="SSF81383">
    <property type="entry name" value="F-box domain"/>
    <property type="match status" value="1"/>
</dbReference>
<name>A0ABN7V3Z2_GIGMA</name>
<evidence type="ECO:0000313" key="2">
    <source>
        <dbReference type="EMBL" id="CAG8718584.1"/>
    </source>
</evidence>
<proteinExistence type="predicted"/>
<reference evidence="2 3" key="1">
    <citation type="submission" date="2021-06" db="EMBL/GenBank/DDBJ databases">
        <authorList>
            <person name="Kallberg Y."/>
            <person name="Tangrot J."/>
            <person name="Rosling A."/>
        </authorList>
    </citation>
    <scope>NUCLEOTIDE SEQUENCE [LARGE SCALE GENOMIC DNA]</scope>
    <source>
        <strain evidence="2 3">120-4 pot B 10/14</strain>
    </source>
</reference>
<sequence length="200" mass="23552">MIQNLPNELQIGILNYVITESNFQYFCTLRTVCKKWNAFVPLLMHNAVISELNSGLKLAFTYWSDLKIKKLSPTYNDYTKTFTFQFDNNHISRPFSDNKINFVAFIQKSGKDVPFMFKLGAVLGVLTFPKFLNDDIYKHEFDHRNEICFFVDKGESISHVKLHSFTIEAWKLYYILDCLKFDTKISYLKKGFRYATWADL</sequence>
<dbReference type="Proteomes" id="UP000789901">
    <property type="component" value="Unassembled WGS sequence"/>
</dbReference>